<keyword evidence="10" id="KW-0012">Acyltransferase</keyword>
<evidence type="ECO:0000256" key="4">
    <source>
        <dbReference type="ARBA" id="ARBA00022490"/>
    </source>
</evidence>
<comment type="catalytic activity">
    <reaction evidence="1">
        <text>a 1-acyl-sn-glycero-3-phosphate + an acyl-CoA = a 1,2-diacyl-sn-glycero-3-phosphate + CoA</text>
        <dbReference type="Rhea" id="RHEA:19709"/>
        <dbReference type="ChEBI" id="CHEBI:57287"/>
        <dbReference type="ChEBI" id="CHEBI:57970"/>
        <dbReference type="ChEBI" id="CHEBI:58342"/>
        <dbReference type="ChEBI" id="CHEBI:58608"/>
        <dbReference type="EC" id="2.3.1.51"/>
    </reaction>
</comment>
<reference evidence="14" key="1">
    <citation type="submission" date="2018-08" db="EMBL/GenBank/DDBJ databases">
        <authorList>
            <person name="Rossello M."/>
        </authorList>
    </citation>
    <scope>NUCLEOTIDE SEQUENCE [LARGE SCALE GENOMIC DNA]</scope>
    <source>
        <strain evidence="14">cv. Chinese Spring</strain>
    </source>
</reference>
<keyword evidence="5" id="KW-0444">Lipid biosynthesis</keyword>
<evidence type="ECO:0000256" key="9">
    <source>
        <dbReference type="ARBA" id="ARBA00023264"/>
    </source>
</evidence>
<organism evidence="14">
    <name type="scientific">Triticum aestivum</name>
    <name type="common">Wheat</name>
    <dbReference type="NCBI Taxonomy" id="4565"/>
    <lineage>
        <taxon>Eukaryota</taxon>
        <taxon>Viridiplantae</taxon>
        <taxon>Streptophyta</taxon>
        <taxon>Embryophyta</taxon>
        <taxon>Tracheophyta</taxon>
        <taxon>Spermatophyta</taxon>
        <taxon>Magnoliopsida</taxon>
        <taxon>Liliopsida</taxon>
        <taxon>Poales</taxon>
        <taxon>Poaceae</taxon>
        <taxon>BOP clade</taxon>
        <taxon>Pooideae</taxon>
        <taxon>Triticodae</taxon>
        <taxon>Triticeae</taxon>
        <taxon>Triticinae</taxon>
        <taxon>Triticum</taxon>
    </lineage>
</organism>
<evidence type="ECO:0000313" key="15">
    <source>
        <dbReference type="Proteomes" id="UP000019116"/>
    </source>
</evidence>
<dbReference type="Gramene" id="TraesJAG5D03G03162220.1">
    <property type="protein sequence ID" value="TraesJAG5D03G03162220.1"/>
    <property type="gene ID" value="TraesJAG5D03G03162220"/>
</dbReference>
<dbReference type="GO" id="GO:0055088">
    <property type="term" value="P:lipid homeostasis"/>
    <property type="evidence" value="ECO:0000318"/>
    <property type="project" value="GO_Central"/>
</dbReference>
<dbReference type="SUPFAM" id="SSF53474">
    <property type="entry name" value="alpha/beta-Hydrolases"/>
    <property type="match status" value="1"/>
</dbReference>
<dbReference type="Gramene" id="TraesLDM5D03G03169650.1">
    <property type="protein sequence ID" value="TraesLDM5D03G03169650.1"/>
    <property type="gene ID" value="TraesLDM5D03G03169650"/>
</dbReference>
<dbReference type="Gramene" id="TraesLAC5D03G03120500.1">
    <property type="protein sequence ID" value="TraesLAC5D03G03120500.1"/>
    <property type="gene ID" value="TraesLAC5D03G03120500"/>
</dbReference>
<evidence type="ECO:0000256" key="2">
    <source>
        <dbReference type="ARBA" id="ARBA00004496"/>
    </source>
</evidence>
<keyword evidence="15" id="KW-1185">Reference proteome</keyword>
<dbReference type="STRING" id="4565.A0A3B6MW58"/>
<evidence type="ECO:0000256" key="3">
    <source>
        <dbReference type="ARBA" id="ARBA00013211"/>
    </source>
</evidence>
<dbReference type="Gramene" id="TraesJUL5D03G03189940.1">
    <property type="protein sequence ID" value="TraesJUL5D03G03189940.1"/>
    <property type="gene ID" value="TraesJUL5D03G03189940"/>
</dbReference>
<dbReference type="Gramene" id="TraesCS5D02G343200.1">
    <property type="protein sequence ID" value="TraesCS5D02G343200.1"/>
    <property type="gene ID" value="TraesCS5D02G343200"/>
</dbReference>
<dbReference type="Gramene" id="TraesARI5D03G03118670.1">
    <property type="protein sequence ID" value="TraesARI5D03G03118670.1"/>
    <property type="gene ID" value="TraesARI5D03G03118670"/>
</dbReference>
<gene>
    <name evidence="14" type="primary">LOC123125314</name>
</gene>
<comment type="subcellular location">
    <subcellularLocation>
        <location evidence="2">Cytoplasm</location>
    </subcellularLocation>
</comment>
<dbReference type="AlphaFoldDB" id="A0A3B6MW58"/>
<feature type="domain" description="AB hydrolase-1" evidence="13">
    <location>
        <begin position="89"/>
        <end position="354"/>
    </location>
</feature>
<keyword evidence="6" id="KW-0808">Transferase</keyword>
<dbReference type="GO" id="GO:0004623">
    <property type="term" value="F:phospholipase A2 activity"/>
    <property type="evidence" value="ECO:0000318"/>
    <property type="project" value="GO_Central"/>
</dbReference>
<dbReference type="Gramene" id="TraesNOR5D03G03194490.1">
    <property type="protein sequence ID" value="TraesNOR5D03G03194490.1"/>
    <property type="gene ID" value="TraesNOR5D03G03194490"/>
</dbReference>
<dbReference type="OrthoDB" id="7457040at2759"/>
<dbReference type="Gramene" id="TraesMAC5D03G03163680.1">
    <property type="protein sequence ID" value="TraesMAC5D03G03163680.1"/>
    <property type="gene ID" value="TraesMAC5D03G03163680"/>
</dbReference>
<protein>
    <recommendedName>
        <fullName evidence="3">1-acylglycerol-3-phosphate O-acyltransferase</fullName>
        <ecNumber evidence="3">2.3.1.51</ecNumber>
    </recommendedName>
    <alternativeName>
        <fullName evidence="12">Lipid droplet-binding protein CGI-58 homolog</fullName>
    </alternativeName>
</protein>
<dbReference type="KEGG" id="taes:123125314"/>
<dbReference type="Gramene" id="TraesSYM5D03G03105290.1">
    <property type="protein sequence ID" value="TraesSYM5D03G03105290.1"/>
    <property type="gene ID" value="TraesSYM5D03G03105290"/>
</dbReference>
<evidence type="ECO:0000313" key="14">
    <source>
        <dbReference type="EnsemblPlants" id="TraesCS5D02G343200.1"/>
    </source>
</evidence>
<dbReference type="Gene3D" id="3.40.50.1820">
    <property type="entry name" value="alpha/beta hydrolase"/>
    <property type="match status" value="1"/>
</dbReference>
<dbReference type="FunFam" id="3.40.50.1820:FF:000124">
    <property type="entry name" value="Probable 1-acylglycerol-3-phosphate O-acyltransferase"/>
    <property type="match status" value="1"/>
</dbReference>
<dbReference type="InterPro" id="IPR000073">
    <property type="entry name" value="AB_hydrolase_1"/>
</dbReference>
<dbReference type="Gramene" id="TraesROB_scaffold_046089_01G000400.1">
    <property type="protein sequence ID" value="TraesROB_scaffold_046089_01G000400.1"/>
    <property type="gene ID" value="TraesROB_scaffold_046089_01G000400"/>
</dbReference>
<dbReference type="GO" id="GO:0006654">
    <property type="term" value="P:phosphatidic acid biosynthetic process"/>
    <property type="evidence" value="ECO:0000318"/>
    <property type="project" value="GO_Central"/>
</dbReference>
<keyword evidence="8" id="KW-0594">Phospholipid biosynthesis</keyword>
<evidence type="ECO:0000259" key="13">
    <source>
        <dbReference type="Pfam" id="PF00561"/>
    </source>
</evidence>
<dbReference type="EC" id="2.3.1.51" evidence="3"/>
<dbReference type="RefSeq" id="XP_044401762.1">
    <property type="nucleotide sequence ID" value="XM_044545827.1"/>
</dbReference>
<dbReference type="PRINTS" id="PR00111">
    <property type="entry name" value="ABHYDROLASE"/>
</dbReference>
<dbReference type="EnsemblPlants" id="TraesCS5D02G343200.1">
    <property type="protein sequence ID" value="TraesCS5D02G343200.1"/>
    <property type="gene ID" value="TraesCS5D02G343200"/>
</dbReference>
<dbReference type="Gramene" id="TraesKAR5D01G0312370.1">
    <property type="protein sequence ID" value="cds.TraesKAR5D01G0312370.1"/>
    <property type="gene ID" value="TraesKAR5D01G0312370"/>
</dbReference>
<evidence type="ECO:0000256" key="11">
    <source>
        <dbReference type="ARBA" id="ARBA00038097"/>
    </source>
</evidence>
<evidence type="ECO:0000256" key="7">
    <source>
        <dbReference type="ARBA" id="ARBA00023098"/>
    </source>
</evidence>
<dbReference type="Gramene" id="TraesCLE_scaffold_043658_01G000400.1">
    <property type="protein sequence ID" value="TraesCLE_scaffold_043658_01G000400.1"/>
    <property type="gene ID" value="TraesCLE_scaffold_043658_01G000400"/>
</dbReference>
<dbReference type="Pfam" id="PF00561">
    <property type="entry name" value="Abhydrolase_1"/>
    <property type="match status" value="1"/>
</dbReference>
<dbReference type="Gramene" id="TraesCAD_scaffold_046471_01G000400.1">
    <property type="protein sequence ID" value="TraesCAD_scaffold_046471_01G000400.1"/>
    <property type="gene ID" value="TraesCAD_scaffold_046471_01G000400"/>
</dbReference>
<dbReference type="Gramene" id="TraesWEE_scaffold_117706_01G000100.1">
    <property type="protein sequence ID" value="TraesWEE_scaffold_117706_01G000100.1"/>
    <property type="gene ID" value="TraesWEE_scaffold_117706_01G000100"/>
</dbReference>
<name>A0A3B6MW58_WHEAT</name>
<evidence type="ECO:0000256" key="10">
    <source>
        <dbReference type="ARBA" id="ARBA00023315"/>
    </source>
</evidence>
<dbReference type="OMA" id="DTTIRWC"/>
<evidence type="ECO:0000256" key="5">
    <source>
        <dbReference type="ARBA" id="ARBA00022516"/>
    </source>
</evidence>
<dbReference type="InterPro" id="IPR029058">
    <property type="entry name" value="AB_hydrolase_fold"/>
</dbReference>
<evidence type="ECO:0000256" key="12">
    <source>
        <dbReference type="ARBA" id="ARBA00075419"/>
    </source>
</evidence>
<dbReference type="PANTHER" id="PTHR42886">
    <property type="entry name" value="RE40534P-RELATED"/>
    <property type="match status" value="1"/>
</dbReference>
<keyword evidence="9" id="KW-1208">Phospholipid metabolism</keyword>
<dbReference type="PANTHER" id="PTHR42886:SF29">
    <property type="entry name" value="PUMMELIG, ISOFORM A"/>
    <property type="match status" value="1"/>
</dbReference>
<dbReference type="SMR" id="A0A3B6MW58"/>
<keyword evidence="4" id="KW-0963">Cytoplasm</keyword>
<dbReference type="Gramene" id="TraesPARA_EIv1.0_1842710.1">
    <property type="protein sequence ID" value="TraesPARA_EIv1.0_1842710.1.CDS"/>
    <property type="gene ID" value="TraesPARA_EIv1.0_1842710"/>
</dbReference>
<dbReference type="GO" id="GO:0003841">
    <property type="term" value="F:1-acylglycerol-3-phosphate O-acyltransferase activity"/>
    <property type="evidence" value="ECO:0007669"/>
    <property type="project" value="UniProtKB-EC"/>
</dbReference>
<dbReference type="GeneID" id="123125314"/>
<dbReference type="Proteomes" id="UP000019116">
    <property type="component" value="Chromosome 5D"/>
</dbReference>
<comment type="similarity">
    <text evidence="11">Belongs to the peptidase S33 family. ABHD4/ABHD5 subfamily.</text>
</comment>
<evidence type="ECO:0000256" key="8">
    <source>
        <dbReference type="ARBA" id="ARBA00023209"/>
    </source>
</evidence>
<evidence type="ECO:0000256" key="6">
    <source>
        <dbReference type="ARBA" id="ARBA00022679"/>
    </source>
</evidence>
<accession>A0A3B6MW58</accession>
<dbReference type="Gramene" id="TraesCS5D03G0769400.1">
    <property type="protein sequence ID" value="TraesCS5D03G0769400.1.CDS"/>
    <property type="gene ID" value="TraesCS5D03G0769400"/>
</dbReference>
<dbReference type="GO" id="GO:0005737">
    <property type="term" value="C:cytoplasm"/>
    <property type="evidence" value="ECO:0007669"/>
    <property type="project" value="UniProtKB-SubCell"/>
</dbReference>
<dbReference type="GO" id="GO:0042171">
    <property type="term" value="F:lysophosphatidic acid acyltransferase activity"/>
    <property type="evidence" value="ECO:0000318"/>
    <property type="project" value="GO_Central"/>
</dbReference>
<proteinExistence type="inferred from homology"/>
<evidence type="ECO:0000256" key="1">
    <source>
        <dbReference type="ARBA" id="ARBA00001141"/>
    </source>
</evidence>
<keyword evidence="7" id="KW-0443">Lipid metabolism</keyword>
<dbReference type="Gramene" id="TraesSTA5D03G03155860.1">
    <property type="protein sequence ID" value="TraesSTA5D03G03155860.1"/>
    <property type="gene ID" value="TraesSTA5D03G03155860"/>
</dbReference>
<reference evidence="14" key="2">
    <citation type="submission" date="2018-10" db="UniProtKB">
        <authorList>
            <consortium name="EnsemblPlants"/>
        </authorList>
    </citation>
    <scope>IDENTIFICATION</scope>
</reference>
<sequence>MTNAEEAPTAVAGSCRWPPALRWSWIPTSADGIIAAEKRLLSLVKTGYVQEKVNIGFAPTGSKARWFRSSEEPRFINTVTFGSSKENAPTLVMVHGYGASHGLFFRNYDALASRFRVIAIDQLGWGGSSRPDFICKSTEETDAWFIDSFEEWRKAKNLNNFILLGHSLGGYVAAKYALQHPEHVQHLILVGPAGFSPEVDDSAERLAKFRGTWKGMLVNHLWESNFTPSKILRGLGPWGPYFVRRYTTTRFGSYSTGELLTKHESILLTDYIYHTLVSKASGELCLNYTFSLGAFARKPLLKSASDWKVPTTFIYGQDDWMNYQGAQQARKDMTVPCEIIRVPHGGHLEFIENPSGFNSAVLYACRNFLSEDVGDDFSRPDGLIYA</sequence>